<evidence type="ECO:0000259" key="1">
    <source>
        <dbReference type="Pfam" id="PF13843"/>
    </source>
</evidence>
<gene>
    <name evidence="2" type="ORF">WH47_06013</name>
</gene>
<proteinExistence type="predicted"/>
<dbReference type="Pfam" id="PF13843">
    <property type="entry name" value="DDE_Tnp_1_7"/>
    <property type="match status" value="1"/>
</dbReference>
<accession>A0A0L7REV7</accession>
<sequence>MIPWRGRLSFRTYNPAKIIKYGLLVRAVCESKHGYVINLEIYCAKGRKLQDTTLSVLALLIPSQLGIIIASKMLNYYYNIKLECAVL</sequence>
<dbReference type="OrthoDB" id="7613120at2759"/>
<dbReference type="Proteomes" id="UP000053825">
    <property type="component" value="Unassembled WGS sequence"/>
</dbReference>
<dbReference type="InterPro" id="IPR029526">
    <property type="entry name" value="PGBD"/>
</dbReference>
<feature type="domain" description="PiggyBac transposable element-derived protein" evidence="1">
    <location>
        <begin position="1"/>
        <end position="51"/>
    </location>
</feature>
<evidence type="ECO:0000313" key="2">
    <source>
        <dbReference type="EMBL" id="KOC69349.1"/>
    </source>
</evidence>
<keyword evidence="3" id="KW-1185">Reference proteome</keyword>
<name>A0A0L7REV7_9HYME</name>
<evidence type="ECO:0000313" key="3">
    <source>
        <dbReference type="Proteomes" id="UP000053825"/>
    </source>
</evidence>
<dbReference type="EMBL" id="KQ414609">
    <property type="protein sequence ID" value="KOC69349.1"/>
    <property type="molecule type" value="Genomic_DNA"/>
</dbReference>
<dbReference type="AlphaFoldDB" id="A0A0L7REV7"/>
<reference evidence="2 3" key="1">
    <citation type="submission" date="2015-07" db="EMBL/GenBank/DDBJ databases">
        <title>The genome of Habropoda laboriosa.</title>
        <authorList>
            <person name="Pan H."/>
            <person name="Kapheim K."/>
        </authorList>
    </citation>
    <scope>NUCLEOTIDE SEQUENCE [LARGE SCALE GENOMIC DNA]</scope>
    <source>
        <strain evidence="2">0110345459</strain>
    </source>
</reference>
<protein>
    <recommendedName>
        <fullName evidence="1">PiggyBac transposable element-derived protein domain-containing protein</fullName>
    </recommendedName>
</protein>
<dbReference type="STRING" id="597456.A0A0L7REV7"/>
<organism evidence="2 3">
    <name type="scientific">Habropoda laboriosa</name>
    <dbReference type="NCBI Taxonomy" id="597456"/>
    <lineage>
        <taxon>Eukaryota</taxon>
        <taxon>Metazoa</taxon>
        <taxon>Ecdysozoa</taxon>
        <taxon>Arthropoda</taxon>
        <taxon>Hexapoda</taxon>
        <taxon>Insecta</taxon>
        <taxon>Pterygota</taxon>
        <taxon>Neoptera</taxon>
        <taxon>Endopterygota</taxon>
        <taxon>Hymenoptera</taxon>
        <taxon>Apocrita</taxon>
        <taxon>Aculeata</taxon>
        <taxon>Apoidea</taxon>
        <taxon>Anthophila</taxon>
        <taxon>Apidae</taxon>
        <taxon>Habropoda</taxon>
    </lineage>
</organism>